<dbReference type="EMBL" id="JADBGI010000019">
    <property type="protein sequence ID" value="MBE3000975.1"/>
    <property type="molecule type" value="Genomic_DNA"/>
</dbReference>
<feature type="domain" description="EF-hand" evidence="3">
    <location>
        <begin position="2"/>
        <end position="37"/>
    </location>
</feature>
<dbReference type="PROSITE" id="PS50222">
    <property type="entry name" value="EF_HAND_2"/>
    <property type="match status" value="1"/>
</dbReference>
<evidence type="ECO:0000313" key="5">
    <source>
        <dbReference type="Proteomes" id="UP000806528"/>
    </source>
</evidence>
<evidence type="ECO:0000256" key="1">
    <source>
        <dbReference type="ARBA" id="ARBA00022737"/>
    </source>
</evidence>
<reference evidence="4 5" key="1">
    <citation type="submission" date="2020-09" db="EMBL/GenBank/DDBJ databases">
        <title>Diversity and distribution of actinomycetes associated with coral in the coast of Hainan.</title>
        <authorList>
            <person name="Li F."/>
        </authorList>
    </citation>
    <scope>NUCLEOTIDE SEQUENCE [LARGE SCALE GENOMIC DNA]</scope>
    <source>
        <strain evidence="4 5">HNM0947</strain>
    </source>
</reference>
<organism evidence="4 5">
    <name type="scientific">Nocardiopsis coralli</name>
    <dbReference type="NCBI Taxonomy" id="2772213"/>
    <lineage>
        <taxon>Bacteria</taxon>
        <taxon>Bacillati</taxon>
        <taxon>Actinomycetota</taxon>
        <taxon>Actinomycetes</taxon>
        <taxon>Streptosporangiales</taxon>
        <taxon>Nocardiopsidaceae</taxon>
        <taxon>Nocardiopsis</taxon>
    </lineage>
</organism>
<comment type="caution">
    <text evidence="4">The sequence shown here is derived from an EMBL/GenBank/DDBJ whole genome shotgun (WGS) entry which is preliminary data.</text>
</comment>
<evidence type="ECO:0000256" key="2">
    <source>
        <dbReference type="ARBA" id="ARBA00022837"/>
    </source>
</evidence>
<keyword evidence="5" id="KW-1185">Reference proteome</keyword>
<proteinExistence type="predicted"/>
<protein>
    <submittedName>
        <fullName evidence="4">EF-hand domain-containing protein</fullName>
    </submittedName>
</protein>
<dbReference type="CDD" id="cd00051">
    <property type="entry name" value="EFh"/>
    <property type="match status" value="1"/>
</dbReference>
<dbReference type="InterPro" id="IPR011992">
    <property type="entry name" value="EF-hand-dom_pair"/>
</dbReference>
<dbReference type="InterPro" id="IPR002048">
    <property type="entry name" value="EF_hand_dom"/>
</dbReference>
<sequence length="72" mass="7826">MPEKTDYAATFSLVDADGDGLISADEFLSLMQNLGEETTQEQAVAAVRDMDTDGDDRVSLAEFTAYMGRTRA</sequence>
<dbReference type="RefSeq" id="WP_193123573.1">
    <property type="nucleotide sequence ID" value="NZ_JADBGI010000019.1"/>
</dbReference>
<evidence type="ECO:0000313" key="4">
    <source>
        <dbReference type="EMBL" id="MBE3000975.1"/>
    </source>
</evidence>
<dbReference type="InterPro" id="IPR018247">
    <property type="entry name" value="EF_Hand_1_Ca_BS"/>
</dbReference>
<name>A0ABR9PAW2_9ACTN</name>
<evidence type="ECO:0000259" key="3">
    <source>
        <dbReference type="PROSITE" id="PS50222"/>
    </source>
</evidence>
<keyword evidence="1" id="KW-0677">Repeat</keyword>
<dbReference type="Gene3D" id="1.10.238.10">
    <property type="entry name" value="EF-hand"/>
    <property type="match status" value="1"/>
</dbReference>
<keyword evidence="2" id="KW-0106">Calcium</keyword>
<dbReference type="SUPFAM" id="SSF47473">
    <property type="entry name" value="EF-hand"/>
    <property type="match status" value="1"/>
</dbReference>
<dbReference type="SMART" id="SM00054">
    <property type="entry name" value="EFh"/>
    <property type="match status" value="2"/>
</dbReference>
<gene>
    <name evidence="4" type="ORF">IDM40_20085</name>
</gene>
<dbReference type="PROSITE" id="PS00018">
    <property type="entry name" value="EF_HAND_1"/>
    <property type="match status" value="2"/>
</dbReference>
<accession>A0ABR9PAW2</accession>
<dbReference type="InterPro" id="IPR050145">
    <property type="entry name" value="Centrin_CML-like"/>
</dbReference>
<dbReference type="PANTHER" id="PTHR23050">
    <property type="entry name" value="CALCIUM BINDING PROTEIN"/>
    <property type="match status" value="1"/>
</dbReference>
<dbReference type="Pfam" id="PF13499">
    <property type="entry name" value="EF-hand_7"/>
    <property type="match status" value="1"/>
</dbReference>
<dbReference type="Proteomes" id="UP000806528">
    <property type="component" value="Unassembled WGS sequence"/>
</dbReference>